<dbReference type="InterPro" id="IPR011333">
    <property type="entry name" value="SKP1/BTB/POZ_sf"/>
</dbReference>
<proteinExistence type="predicted"/>
<feature type="domain" description="BTB" evidence="1">
    <location>
        <begin position="1"/>
        <end position="61"/>
    </location>
</feature>
<dbReference type="SUPFAM" id="SSF54695">
    <property type="entry name" value="POZ domain"/>
    <property type="match status" value="1"/>
</dbReference>
<dbReference type="PANTHER" id="PTHR24413">
    <property type="entry name" value="SPECKLE-TYPE POZ PROTEIN"/>
    <property type="match status" value="1"/>
</dbReference>
<dbReference type="SMART" id="SM00225">
    <property type="entry name" value="BTB"/>
    <property type="match status" value="1"/>
</dbReference>
<dbReference type="Proteomes" id="UP000626109">
    <property type="component" value="Unassembled WGS sequence"/>
</dbReference>
<evidence type="ECO:0000313" key="5">
    <source>
        <dbReference type="Proteomes" id="UP000654075"/>
    </source>
</evidence>
<dbReference type="EMBL" id="CAJNNW010001524">
    <property type="protein sequence ID" value="CAE8639109.1"/>
    <property type="molecule type" value="Genomic_DNA"/>
</dbReference>
<gene>
    <name evidence="2" type="ORF">PGLA1383_LOCUS36098</name>
    <name evidence="3" type="ORF">PGLA2088_LOCUS1946</name>
</gene>
<dbReference type="Proteomes" id="UP000654075">
    <property type="component" value="Unassembled WGS sequence"/>
</dbReference>
<name>A0A813HMX5_POLGL</name>
<protein>
    <recommendedName>
        <fullName evidence="1">BTB domain-containing protein</fullName>
    </recommendedName>
</protein>
<evidence type="ECO:0000313" key="2">
    <source>
        <dbReference type="EMBL" id="CAE8618478.1"/>
    </source>
</evidence>
<dbReference type="Gene3D" id="3.30.710.10">
    <property type="entry name" value="Potassium Channel Kv1.1, Chain A"/>
    <property type="match status" value="1"/>
</dbReference>
<sequence>MSNFKAHRLVLCAASPYFRTILSSPFSESSSSFPIEISDMSPAVFDALISFLYKGCVDDLSTTTASDILQAADKVCMEGLVTYCIEYLLDGNLNHKNCCGLLRMASELGNYGRSAVWKPLHQGCLVYIRDHMALLGQALLKEEGGQALLSLDRASAYALHELFAGECDCLSCHALAADRNLLLSALARQFNVTQVPKKMAPMKKCPKCVEDVGNFLKTCHCGHQFVKGLVKKKGKTPTKKCPECPAELNIGVKSCTCGHVFVKK</sequence>
<keyword evidence="5" id="KW-1185">Reference proteome</keyword>
<dbReference type="EMBL" id="CAJNNV010026551">
    <property type="protein sequence ID" value="CAE8618478.1"/>
    <property type="molecule type" value="Genomic_DNA"/>
</dbReference>
<dbReference type="CDD" id="cd18186">
    <property type="entry name" value="BTB_POZ_ZBTB_KLHL-like"/>
    <property type="match status" value="1"/>
</dbReference>
<evidence type="ECO:0000259" key="1">
    <source>
        <dbReference type="PROSITE" id="PS50097"/>
    </source>
</evidence>
<dbReference type="PROSITE" id="PS50097">
    <property type="entry name" value="BTB"/>
    <property type="match status" value="1"/>
</dbReference>
<dbReference type="Pfam" id="PF00651">
    <property type="entry name" value="BTB"/>
    <property type="match status" value="1"/>
</dbReference>
<organism evidence="3 4">
    <name type="scientific">Polarella glacialis</name>
    <name type="common">Dinoflagellate</name>
    <dbReference type="NCBI Taxonomy" id="89957"/>
    <lineage>
        <taxon>Eukaryota</taxon>
        <taxon>Sar</taxon>
        <taxon>Alveolata</taxon>
        <taxon>Dinophyceae</taxon>
        <taxon>Suessiales</taxon>
        <taxon>Suessiaceae</taxon>
        <taxon>Polarella</taxon>
    </lineage>
</organism>
<comment type="caution">
    <text evidence="3">The sequence shown here is derived from an EMBL/GenBank/DDBJ whole genome shotgun (WGS) entry which is preliminary data.</text>
</comment>
<evidence type="ECO:0000313" key="3">
    <source>
        <dbReference type="EMBL" id="CAE8639109.1"/>
    </source>
</evidence>
<reference evidence="3" key="1">
    <citation type="submission" date="2021-02" db="EMBL/GenBank/DDBJ databases">
        <authorList>
            <person name="Dougan E. K."/>
            <person name="Rhodes N."/>
            <person name="Thang M."/>
            <person name="Chan C."/>
        </authorList>
    </citation>
    <scope>NUCLEOTIDE SEQUENCE</scope>
</reference>
<evidence type="ECO:0000313" key="4">
    <source>
        <dbReference type="Proteomes" id="UP000626109"/>
    </source>
</evidence>
<dbReference type="InterPro" id="IPR000210">
    <property type="entry name" value="BTB/POZ_dom"/>
</dbReference>
<dbReference type="AlphaFoldDB" id="A0A813HMX5"/>
<accession>A0A813HMX5</accession>
<dbReference type="OrthoDB" id="636773at2759"/>